<organism evidence="5 6">
    <name type="scientific">Chara braunii</name>
    <name type="common">Braun's stonewort</name>
    <dbReference type="NCBI Taxonomy" id="69332"/>
    <lineage>
        <taxon>Eukaryota</taxon>
        <taxon>Viridiplantae</taxon>
        <taxon>Streptophyta</taxon>
        <taxon>Charophyceae</taxon>
        <taxon>Charales</taxon>
        <taxon>Characeae</taxon>
        <taxon>Chara</taxon>
    </lineage>
</organism>
<dbReference type="GO" id="GO:0005759">
    <property type="term" value="C:mitochondrial matrix"/>
    <property type="evidence" value="ECO:0007669"/>
    <property type="project" value="TreeGrafter"/>
</dbReference>
<dbReference type="AlphaFoldDB" id="A0A388M1Q0"/>
<dbReference type="GO" id="GO:0003887">
    <property type="term" value="F:DNA-directed DNA polymerase activity"/>
    <property type="evidence" value="ECO:0007669"/>
    <property type="project" value="UniProtKB-EC"/>
</dbReference>
<dbReference type="Proteomes" id="UP000265515">
    <property type="component" value="Unassembled WGS sequence"/>
</dbReference>
<evidence type="ECO:0000256" key="2">
    <source>
        <dbReference type="ARBA" id="ARBA00044677"/>
    </source>
</evidence>
<gene>
    <name evidence="5" type="ORF">CBR_g47978</name>
</gene>
<dbReference type="OrthoDB" id="5988181at2759"/>
<comment type="catalytic activity">
    <reaction evidence="4">
        <text>DNA(n) + a 2'-deoxyribonucleoside 5'-triphosphate = DNA(n+1) + diphosphate</text>
        <dbReference type="Rhea" id="RHEA:22508"/>
        <dbReference type="Rhea" id="RHEA-COMP:17339"/>
        <dbReference type="Rhea" id="RHEA-COMP:17340"/>
        <dbReference type="ChEBI" id="CHEBI:33019"/>
        <dbReference type="ChEBI" id="CHEBI:61560"/>
        <dbReference type="ChEBI" id="CHEBI:173112"/>
        <dbReference type="EC" id="2.7.7.7"/>
    </reaction>
    <physiologicalReaction direction="left-to-right" evidence="4">
        <dbReference type="Rhea" id="RHEA:22509"/>
    </physiologicalReaction>
</comment>
<comment type="caution">
    <text evidence="5">The sequence shown here is derived from an EMBL/GenBank/DDBJ whole genome shotgun (WGS) entry which is preliminary data.</text>
</comment>
<dbReference type="Gramene" id="GBG88507">
    <property type="protein sequence ID" value="GBG88507"/>
    <property type="gene ID" value="CBR_g47978"/>
</dbReference>
<dbReference type="EMBL" id="BFEA01000677">
    <property type="protein sequence ID" value="GBG88507.1"/>
    <property type="molecule type" value="Genomic_DNA"/>
</dbReference>
<proteinExistence type="predicted"/>
<evidence type="ECO:0000313" key="5">
    <source>
        <dbReference type="EMBL" id="GBG88507.1"/>
    </source>
</evidence>
<comment type="catalytic activity">
    <reaction evidence="2">
        <text>ssDNA + n NTP = ssDNA/pppN(pN)n-1 hybrid + (n-1) diphosphate.</text>
        <dbReference type="EC" id="2.7.7.102"/>
    </reaction>
</comment>
<evidence type="ECO:0000313" key="6">
    <source>
        <dbReference type="Proteomes" id="UP000265515"/>
    </source>
</evidence>
<sequence length="215" mass="24454">MGLAVPHRMYKMRTDLSLEPGKHNFLSSVHLEEASEDSDNEFWNKVAIEALEELGKSSGKQQVRQEASMEDDFWGKSVVIDALEQAERCSVKQAAGEDFEHWKRFRKANDALEFAKSFETAMCPITMAQEMPGQKSGFQYIVSTLDKFVGTYMKIEGSKICYYELIRPEQKCHLYFDLEFDPRHNQGKDGNLMIETLLSIVGVLVSSEFPGVHGL</sequence>
<name>A0A388M1Q0_CHABU</name>
<dbReference type="PANTHER" id="PTHR31399">
    <property type="entry name" value="DNA-DIRECTED PRIMASE / POLYMERASE PROTEIN"/>
    <property type="match status" value="1"/>
</dbReference>
<dbReference type="GO" id="GO:0031297">
    <property type="term" value="P:replication fork processing"/>
    <property type="evidence" value="ECO:0007669"/>
    <property type="project" value="TreeGrafter"/>
</dbReference>
<dbReference type="PANTHER" id="PTHR31399:SF0">
    <property type="entry name" value="DNA-DIRECTED PRIMASE_POLYMERASE PROTEIN"/>
    <property type="match status" value="1"/>
</dbReference>
<dbReference type="EC" id="2.7.7.102" evidence="3"/>
<keyword evidence="6" id="KW-1185">Reference proteome</keyword>
<dbReference type="GO" id="GO:0006264">
    <property type="term" value="P:mitochondrial DNA replication"/>
    <property type="evidence" value="ECO:0007669"/>
    <property type="project" value="TreeGrafter"/>
</dbReference>
<evidence type="ECO:0000256" key="3">
    <source>
        <dbReference type="ARBA" id="ARBA00044768"/>
    </source>
</evidence>
<dbReference type="STRING" id="69332.A0A388M1Q0"/>
<dbReference type="GO" id="GO:0009411">
    <property type="term" value="P:response to UV"/>
    <property type="evidence" value="ECO:0007669"/>
    <property type="project" value="TreeGrafter"/>
</dbReference>
<dbReference type="GO" id="GO:0003682">
    <property type="term" value="F:chromatin binding"/>
    <property type="evidence" value="ECO:0007669"/>
    <property type="project" value="TreeGrafter"/>
</dbReference>
<reference evidence="5 6" key="1">
    <citation type="journal article" date="2018" name="Cell">
        <title>The Chara Genome: Secondary Complexity and Implications for Plant Terrestrialization.</title>
        <authorList>
            <person name="Nishiyama T."/>
            <person name="Sakayama H."/>
            <person name="Vries J.D."/>
            <person name="Buschmann H."/>
            <person name="Saint-Marcoux D."/>
            <person name="Ullrich K.K."/>
            <person name="Haas F.B."/>
            <person name="Vanderstraeten L."/>
            <person name="Becker D."/>
            <person name="Lang D."/>
            <person name="Vosolsobe S."/>
            <person name="Rombauts S."/>
            <person name="Wilhelmsson P.K.I."/>
            <person name="Janitza P."/>
            <person name="Kern R."/>
            <person name="Heyl A."/>
            <person name="Rumpler F."/>
            <person name="Villalobos L.I.A.C."/>
            <person name="Clay J.M."/>
            <person name="Skokan R."/>
            <person name="Toyoda A."/>
            <person name="Suzuki Y."/>
            <person name="Kagoshima H."/>
            <person name="Schijlen E."/>
            <person name="Tajeshwar N."/>
            <person name="Catarino B."/>
            <person name="Hetherington A.J."/>
            <person name="Saltykova A."/>
            <person name="Bonnot C."/>
            <person name="Breuninger H."/>
            <person name="Symeonidi A."/>
            <person name="Radhakrishnan G.V."/>
            <person name="Van Nieuwerburgh F."/>
            <person name="Deforce D."/>
            <person name="Chang C."/>
            <person name="Karol K.G."/>
            <person name="Hedrich R."/>
            <person name="Ulvskov P."/>
            <person name="Glockner G."/>
            <person name="Delwiche C.F."/>
            <person name="Petrasek J."/>
            <person name="Van de Peer Y."/>
            <person name="Friml J."/>
            <person name="Beilby M."/>
            <person name="Dolan L."/>
            <person name="Kohara Y."/>
            <person name="Sugano S."/>
            <person name="Fujiyama A."/>
            <person name="Delaux P.-M."/>
            <person name="Quint M."/>
            <person name="TheiBen G."/>
            <person name="Hagemann M."/>
            <person name="Harholt J."/>
            <person name="Dunand C."/>
            <person name="Zachgo S."/>
            <person name="Langdale J."/>
            <person name="Maumus F."/>
            <person name="Straeten D.V.D."/>
            <person name="Gould S.B."/>
            <person name="Rensing S.A."/>
        </authorList>
    </citation>
    <scope>NUCLEOTIDE SEQUENCE [LARGE SCALE GENOMIC DNA]</scope>
    <source>
        <strain evidence="5 6">S276</strain>
    </source>
</reference>
<dbReference type="GO" id="GO:0042276">
    <property type="term" value="P:error-prone translesion synthesis"/>
    <property type="evidence" value="ECO:0007669"/>
    <property type="project" value="InterPro"/>
</dbReference>
<accession>A0A388M1Q0</accession>
<evidence type="ECO:0000256" key="4">
    <source>
        <dbReference type="ARBA" id="ARBA00047303"/>
    </source>
</evidence>
<protein>
    <recommendedName>
        <fullName evidence="1">DNA-directed primase/polymerase protein</fullName>
        <ecNumber evidence="3">2.7.7.102</ecNumber>
    </recommendedName>
</protein>
<evidence type="ECO:0000256" key="1">
    <source>
        <dbReference type="ARBA" id="ARBA00026139"/>
    </source>
</evidence>
<dbReference type="GO" id="GO:0005634">
    <property type="term" value="C:nucleus"/>
    <property type="evidence" value="ECO:0007669"/>
    <property type="project" value="TreeGrafter"/>
</dbReference>
<dbReference type="InterPro" id="IPR044917">
    <property type="entry name" value="PRIMPOL"/>
</dbReference>